<evidence type="ECO:0000313" key="3">
    <source>
        <dbReference type="Proteomes" id="UP001054837"/>
    </source>
</evidence>
<gene>
    <name evidence="2" type="ORF">CDAR_109911</name>
</gene>
<dbReference type="EMBL" id="BPLQ01008433">
    <property type="protein sequence ID" value="GIY37249.1"/>
    <property type="molecule type" value="Genomic_DNA"/>
</dbReference>
<dbReference type="AlphaFoldDB" id="A0AAV4STA5"/>
<evidence type="ECO:0000256" key="1">
    <source>
        <dbReference type="SAM" id="MobiDB-lite"/>
    </source>
</evidence>
<reference evidence="2 3" key="1">
    <citation type="submission" date="2021-06" db="EMBL/GenBank/DDBJ databases">
        <title>Caerostris darwini draft genome.</title>
        <authorList>
            <person name="Kono N."/>
            <person name="Arakawa K."/>
        </authorList>
    </citation>
    <scope>NUCLEOTIDE SEQUENCE [LARGE SCALE GENOMIC DNA]</scope>
</reference>
<accession>A0AAV4STA5</accession>
<proteinExistence type="predicted"/>
<organism evidence="2 3">
    <name type="scientific">Caerostris darwini</name>
    <dbReference type="NCBI Taxonomy" id="1538125"/>
    <lineage>
        <taxon>Eukaryota</taxon>
        <taxon>Metazoa</taxon>
        <taxon>Ecdysozoa</taxon>
        <taxon>Arthropoda</taxon>
        <taxon>Chelicerata</taxon>
        <taxon>Arachnida</taxon>
        <taxon>Araneae</taxon>
        <taxon>Araneomorphae</taxon>
        <taxon>Entelegynae</taxon>
        <taxon>Araneoidea</taxon>
        <taxon>Araneidae</taxon>
        <taxon>Caerostris</taxon>
    </lineage>
</organism>
<feature type="region of interest" description="Disordered" evidence="1">
    <location>
        <begin position="125"/>
        <end position="147"/>
    </location>
</feature>
<evidence type="ECO:0000313" key="2">
    <source>
        <dbReference type="EMBL" id="GIY37249.1"/>
    </source>
</evidence>
<sequence>MNNSAGKPNALHGLADVKSLKIEELEPHLSVCEAKLNWAHNQVFFLRHQLYQLKKMLNKAKIDDRKGIQLNLQMQILNTNGIKTMYDNYIYVIELRINEVQRRIFESKFGPSTFTSGPLTSFGPSTPGSSTSCGPPTSGSSTSCGPSSSGPSTSFGLVSRPFTSCSRPSTSASCSRPLFSSICPLHLRFFNLVWTLQLWSFHFVWTCLSSIYLLFSPIHFRLLLSSIHPSSGPSASFYPSTPSTDIRIPFYHYIPSVEPLPSSFGPSSSSDATTFFDPIHFSIATSSVLEDSAFVTPSEIDERK</sequence>
<protein>
    <submittedName>
        <fullName evidence="2">Uncharacterized protein</fullName>
    </submittedName>
</protein>
<name>A0AAV4STA5_9ARAC</name>
<comment type="caution">
    <text evidence="2">The sequence shown here is derived from an EMBL/GenBank/DDBJ whole genome shotgun (WGS) entry which is preliminary data.</text>
</comment>
<dbReference type="Proteomes" id="UP001054837">
    <property type="component" value="Unassembled WGS sequence"/>
</dbReference>
<keyword evidence="3" id="KW-1185">Reference proteome</keyword>